<evidence type="ECO:0000256" key="10">
    <source>
        <dbReference type="RuleBase" id="RU003915"/>
    </source>
</evidence>
<evidence type="ECO:0000313" key="13">
    <source>
        <dbReference type="Proteomes" id="UP000295510"/>
    </source>
</evidence>
<evidence type="ECO:0000256" key="6">
    <source>
        <dbReference type="ARBA" id="ARBA00023186"/>
    </source>
</evidence>
<dbReference type="PANTHER" id="PTHR47861">
    <property type="entry name" value="FKBP-TYPE PEPTIDYL-PROLYL CIS-TRANS ISOMERASE SLYD"/>
    <property type="match status" value="1"/>
</dbReference>
<dbReference type="Gene3D" id="3.10.50.40">
    <property type="match status" value="1"/>
</dbReference>
<evidence type="ECO:0000256" key="4">
    <source>
        <dbReference type="ARBA" id="ARBA00022490"/>
    </source>
</evidence>
<dbReference type="EMBL" id="SNYL01000004">
    <property type="protein sequence ID" value="TDQ44051.1"/>
    <property type="molecule type" value="Genomic_DNA"/>
</dbReference>
<dbReference type="EC" id="5.2.1.8" evidence="10"/>
<feature type="domain" description="PPIase FKBP-type" evidence="11">
    <location>
        <begin position="14"/>
        <end position="102"/>
    </location>
</feature>
<protein>
    <recommendedName>
        <fullName evidence="10">Peptidyl-prolyl cis-trans isomerase</fullName>
        <ecNumber evidence="10">5.2.1.8</ecNumber>
    </recommendedName>
</protein>
<name>A0A4R6UBS2_9BURK</name>
<evidence type="ECO:0000256" key="5">
    <source>
        <dbReference type="ARBA" id="ARBA00023110"/>
    </source>
</evidence>
<sequence length="173" mass="19082">MPDTPSLHQPMRVTPQCVVALTWTLKDTLGEVLDELEDPVEFLVGGRDLLAKIDEALQGHVAGDEMELHLEPEHAFGEYDEQLVFLEPRQAFPADLEAGVVFEGLPAGCSPEAPADRMYFVSEIYPEHVVMDANHPLAGMALRLDLKIHHVREATVDEVGRGTLGAGFFRLQA</sequence>
<dbReference type="AlphaFoldDB" id="A0A4R6UBS2"/>
<comment type="function">
    <text evidence="8">Also involved in hydrogenase metallocenter assembly, probably by participating in the nickel insertion step. This function in hydrogenase biosynthesis requires chaperone activity and the presence of the metal-binding domain, but not PPIase activity.</text>
</comment>
<accession>A0A4R6UBS2</accession>
<keyword evidence="13" id="KW-1185">Reference proteome</keyword>
<dbReference type="Pfam" id="PF00254">
    <property type="entry name" value="FKBP_C"/>
    <property type="match status" value="1"/>
</dbReference>
<comment type="similarity">
    <text evidence="3 10">Belongs to the FKBP-type PPIase family.</text>
</comment>
<evidence type="ECO:0000256" key="1">
    <source>
        <dbReference type="ARBA" id="ARBA00000971"/>
    </source>
</evidence>
<evidence type="ECO:0000256" key="9">
    <source>
        <dbReference type="PROSITE-ProRule" id="PRU00277"/>
    </source>
</evidence>
<keyword evidence="5 9" id="KW-0697">Rotamase</keyword>
<keyword evidence="6" id="KW-0143">Chaperone</keyword>
<evidence type="ECO:0000313" key="12">
    <source>
        <dbReference type="EMBL" id="TDQ44051.1"/>
    </source>
</evidence>
<reference evidence="12 13" key="1">
    <citation type="submission" date="2019-03" db="EMBL/GenBank/DDBJ databases">
        <title>Genomic Encyclopedia of Type Strains, Phase IV (KMG-IV): sequencing the most valuable type-strain genomes for metagenomic binning, comparative biology and taxonomic classification.</title>
        <authorList>
            <person name="Goeker M."/>
        </authorList>
    </citation>
    <scope>NUCLEOTIDE SEQUENCE [LARGE SCALE GENOMIC DNA]</scope>
    <source>
        <strain evidence="12 13">DSM 19605</strain>
    </source>
</reference>
<organism evidence="12 13">
    <name type="scientific">Tepidicella xavieri</name>
    <dbReference type="NCBI Taxonomy" id="360241"/>
    <lineage>
        <taxon>Bacteria</taxon>
        <taxon>Pseudomonadati</taxon>
        <taxon>Pseudomonadota</taxon>
        <taxon>Betaproteobacteria</taxon>
        <taxon>Burkholderiales</taxon>
        <taxon>Tepidicella</taxon>
    </lineage>
</organism>
<dbReference type="GO" id="GO:0005737">
    <property type="term" value="C:cytoplasm"/>
    <property type="evidence" value="ECO:0007669"/>
    <property type="project" value="UniProtKB-SubCell"/>
</dbReference>
<gene>
    <name evidence="12" type="ORF">DFR43_104142</name>
</gene>
<comment type="caution">
    <text evidence="12">The sequence shown here is derived from an EMBL/GenBank/DDBJ whole genome shotgun (WGS) entry which is preliminary data.</text>
</comment>
<dbReference type="PROSITE" id="PS50059">
    <property type="entry name" value="FKBP_PPIASE"/>
    <property type="match status" value="1"/>
</dbReference>
<comment type="catalytic activity">
    <reaction evidence="1 9 10">
        <text>[protein]-peptidylproline (omega=180) = [protein]-peptidylproline (omega=0)</text>
        <dbReference type="Rhea" id="RHEA:16237"/>
        <dbReference type="Rhea" id="RHEA-COMP:10747"/>
        <dbReference type="Rhea" id="RHEA-COMP:10748"/>
        <dbReference type="ChEBI" id="CHEBI:83833"/>
        <dbReference type="ChEBI" id="CHEBI:83834"/>
        <dbReference type="EC" id="5.2.1.8"/>
    </reaction>
</comment>
<dbReference type="InterPro" id="IPR001179">
    <property type="entry name" value="PPIase_FKBP_dom"/>
</dbReference>
<dbReference type="InterPro" id="IPR046357">
    <property type="entry name" value="PPIase_dom_sf"/>
</dbReference>
<evidence type="ECO:0000256" key="2">
    <source>
        <dbReference type="ARBA" id="ARBA00004496"/>
    </source>
</evidence>
<dbReference type="SUPFAM" id="SSF54534">
    <property type="entry name" value="FKBP-like"/>
    <property type="match status" value="1"/>
</dbReference>
<dbReference type="Proteomes" id="UP000295510">
    <property type="component" value="Unassembled WGS sequence"/>
</dbReference>
<evidence type="ECO:0000256" key="3">
    <source>
        <dbReference type="ARBA" id="ARBA00006577"/>
    </source>
</evidence>
<comment type="subcellular location">
    <subcellularLocation>
        <location evidence="2">Cytoplasm</location>
    </subcellularLocation>
</comment>
<keyword evidence="7 9" id="KW-0413">Isomerase</keyword>
<proteinExistence type="inferred from homology"/>
<keyword evidence="4" id="KW-0963">Cytoplasm</keyword>
<dbReference type="GO" id="GO:0042026">
    <property type="term" value="P:protein refolding"/>
    <property type="evidence" value="ECO:0007669"/>
    <property type="project" value="UniProtKB-ARBA"/>
</dbReference>
<evidence type="ECO:0000259" key="11">
    <source>
        <dbReference type="PROSITE" id="PS50059"/>
    </source>
</evidence>
<evidence type="ECO:0000256" key="7">
    <source>
        <dbReference type="ARBA" id="ARBA00023235"/>
    </source>
</evidence>
<evidence type="ECO:0000256" key="8">
    <source>
        <dbReference type="ARBA" id="ARBA00037071"/>
    </source>
</evidence>
<dbReference type="GO" id="GO:0003755">
    <property type="term" value="F:peptidyl-prolyl cis-trans isomerase activity"/>
    <property type="evidence" value="ECO:0007669"/>
    <property type="project" value="UniProtKB-UniRule"/>
</dbReference>
<dbReference type="PANTHER" id="PTHR47861:SF3">
    <property type="entry name" value="FKBP-TYPE PEPTIDYL-PROLYL CIS-TRANS ISOMERASE SLYD"/>
    <property type="match status" value="1"/>
</dbReference>